<dbReference type="InterPro" id="IPR050143">
    <property type="entry name" value="TRIM/RBCC"/>
</dbReference>
<dbReference type="PROSITE" id="PS50119">
    <property type="entry name" value="ZF_BBOX"/>
    <property type="match status" value="1"/>
</dbReference>
<keyword evidence="9" id="KW-1185">Reference proteome</keyword>
<dbReference type="KEGG" id="hai:109377001"/>
<dbReference type="GeneID" id="109377001"/>
<dbReference type="SMART" id="SM00184">
    <property type="entry name" value="RING"/>
    <property type="match status" value="1"/>
</dbReference>
<dbReference type="Gene3D" id="2.60.120.920">
    <property type="match status" value="1"/>
</dbReference>
<dbReference type="PROSITE" id="PS50089">
    <property type="entry name" value="ZF_RING_2"/>
    <property type="match status" value="1"/>
</dbReference>
<evidence type="ECO:0000256" key="5">
    <source>
        <dbReference type="SAM" id="Coils"/>
    </source>
</evidence>
<dbReference type="GO" id="GO:0008270">
    <property type="term" value="F:zinc ion binding"/>
    <property type="evidence" value="ECO:0007669"/>
    <property type="project" value="UniProtKB-KW"/>
</dbReference>
<organism evidence="9 10">
    <name type="scientific">Hipposideros armiger</name>
    <name type="common">Great Himalayan leaf-nosed bat</name>
    <dbReference type="NCBI Taxonomy" id="186990"/>
    <lineage>
        <taxon>Eukaryota</taxon>
        <taxon>Metazoa</taxon>
        <taxon>Chordata</taxon>
        <taxon>Craniata</taxon>
        <taxon>Vertebrata</taxon>
        <taxon>Euteleostomi</taxon>
        <taxon>Mammalia</taxon>
        <taxon>Eutheria</taxon>
        <taxon>Laurasiatheria</taxon>
        <taxon>Chiroptera</taxon>
        <taxon>Yinpterochiroptera</taxon>
        <taxon>Rhinolophoidea</taxon>
        <taxon>Hipposideridae</taxon>
        <taxon>Hipposideros</taxon>
    </lineage>
</organism>
<dbReference type="SUPFAM" id="SSF57850">
    <property type="entry name" value="RING/U-box"/>
    <property type="match status" value="1"/>
</dbReference>
<dbReference type="PROSITE" id="PS00518">
    <property type="entry name" value="ZF_RING_1"/>
    <property type="match status" value="1"/>
</dbReference>
<evidence type="ECO:0000259" key="8">
    <source>
        <dbReference type="PROSITE" id="PS50188"/>
    </source>
</evidence>
<dbReference type="SMART" id="SM00336">
    <property type="entry name" value="BBOX"/>
    <property type="match status" value="1"/>
</dbReference>
<dbReference type="Pfam" id="PF00622">
    <property type="entry name" value="SPRY"/>
    <property type="match status" value="1"/>
</dbReference>
<dbReference type="RefSeq" id="XP_019488745.1">
    <property type="nucleotide sequence ID" value="XM_019633200.1"/>
</dbReference>
<dbReference type="Pfam" id="PF13765">
    <property type="entry name" value="PRY"/>
    <property type="match status" value="1"/>
</dbReference>
<dbReference type="Gene3D" id="3.30.160.60">
    <property type="entry name" value="Classic Zinc Finger"/>
    <property type="match status" value="1"/>
</dbReference>
<protein>
    <submittedName>
        <fullName evidence="10">E3 ubiquitin-protein ligase TRIM38-like isoform X1</fullName>
    </submittedName>
</protein>
<evidence type="ECO:0000256" key="3">
    <source>
        <dbReference type="ARBA" id="ARBA00022833"/>
    </source>
</evidence>
<dbReference type="SMART" id="SM00449">
    <property type="entry name" value="SPRY"/>
    <property type="match status" value="1"/>
</dbReference>
<keyword evidence="1" id="KW-0479">Metal-binding</keyword>
<dbReference type="InterPro" id="IPR013083">
    <property type="entry name" value="Znf_RING/FYVE/PHD"/>
</dbReference>
<evidence type="ECO:0000313" key="10">
    <source>
        <dbReference type="RefSeq" id="XP_019488745.1"/>
    </source>
</evidence>
<keyword evidence="3" id="KW-0862">Zinc</keyword>
<dbReference type="InterPro" id="IPR000315">
    <property type="entry name" value="Znf_B-box"/>
</dbReference>
<dbReference type="InterPro" id="IPR043136">
    <property type="entry name" value="B30.2/SPRY_sf"/>
</dbReference>
<dbReference type="PRINTS" id="PR01407">
    <property type="entry name" value="BUTYPHLNCDUF"/>
</dbReference>
<sequence>MSSATATQRMREEATCSICLSLMTEPMSISCGHSFCKRCLEGFLDNQPPNLRQHPCPQCRAPFHKKSLRPNKQLGNLIEAMKGLDHEMICTEHGEKLHLFCKDDEEFICWRCERSPQHMRHSIVLVEDACSGYKEELQKAVTNMRQLEKECMNRKALLPKQITEWNRQMELQKQKIQDDFKELHRFLQEEEKSFLWRLEKENEQTLKALRDSEASLERKRRELESHIQRLEDRCQGSAQKLLQGVKGALSRSSAVMLDMPVAPSLKIQTACDVSELYFGVRQLLRGYQVNVTLDSDTAHCDLILSEDQRQVTHRIPQNISRRRLTTYPCILGRNSFTSGRHYFEVYVGEGTQWELGLCMKNVQRDTNKWRNPQSGFWAIRMVMKVGYWAMTCFPTLLSLRKQPLLVGVFLDYEAGVVSFYNMTTPSHIFTFPRASFSGTLRPYFRVYPSSPLSLPPPDE</sequence>
<evidence type="ECO:0000259" key="6">
    <source>
        <dbReference type="PROSITE" id="PS50089"/>
    </source>
</evidence>
<gene>
    <name evidence="10" type="primary">LOC109377001</name>
</gene>
<evidence type="ECO:0000256" key="4">
    <source>
        <dbReference type="PROSITE-ProRule" id="PRU00024"/>
    </source>
</evidence>
<reference evidence="10" key="1">
    <citation type="submission" date="2025-08" db="UniProtKB">
        <authorList>
            <consortium name="RefSeq"/>
        </authorList>
    </citation>
    <scope>IDENTIFICATION</scope>
    <source>
        <tissue evidence="10">Muscle</tissue>
    </source>
</reference>
<dbReference type="CDD" id="cd16600">
    <property type="entry name" value="RING-HC_TRIM38_C-IV"/>
    <property type="match status" value="1"/>
</dbReference>
<feature type="domain" description="B box-type" evidence="7">
    <location>
        <begin position="85"/>
        <end position="126"/>
    </location>
</feature>
<name>A0A8B7QKS2_HIPAR</name>
<dbReference type="SMART" id="SM00589">
    <property type="entry name" value="PRY"/>
    <property type="match status" value="1"/>
</dbReference>
<dbReference type="CDD" id="cd19761">
    <property type="entry name" value="Bbox2_TRIM5-like"/>
    <property type="match status" value="1"/>
</dbReference>
<evidence type="ECO:0000256" key="1">
    <source>
        <dbReference type="ARBA" id="ARBA00022723"/>
    </source>
</evidence>
<dbReference type="OrthoDB" id="6270329at2759"/>
<dbReference type="SUPFAM" id="SSF49899">
    <property type="entry name" value="Concanavalin A-like lectins/glucanases"/>
    <property type="match status" value="1"/>
</dbReference>
<dbReference type="InterPro" id="IPR013320">
    <property type="entry name" value="ConA-like_dom_sf"/>
</dbReference>
<dbReference type="AlphaFoldDB" id="A0A8B7QKS2"/>
<proteinExistence type="predicted"/>
<feature type="domain" description="RING-type" evidence="6">
    <location>
        <begin position="16"/>
        <end position="60"/>
    </location>
</feature>
<dbReference type="InterPro" id="IPR003879">
    <property type="entry name" value="Butyrophylin_SPRY"/>
</dbReference>
<dbReference type="Pfam" id="PF00643">
    <property type="entry name" value="zf-B_box"/>
    <property type="match status" value="1"/>
</dbReference>
<evidence type="ECO:0000259" key="7">
    <source>
        <dbReference type="PROSITE" id="PS50119"/>
    </source>
</evidence>
<keyword evidence="5" id="KW-0175">Coiled coil</keyword>
<evidence type="ECO:0000256" key="2">
    <source>
        <dbReference type="ARBA" id="ARBA00022771"/>
    </source>
</evidence>
<dbReference type="InterPro" id="IPR001870">
    <property type="entry name" value="B30.2/SPRY"/>
</dbReference>
<dbReference type="InterPro" id="IPR003877">
    <property type="entry name" value="SPRY_dom"/>
</dbReference>
<feature type="domain" description="B30.2/SPRY" evidence="8">
    <location>
        <begin position="271"/>
        <end position="459"/>
    </location>
</feature>
<dbReference type="Gene3D" id="3.30.40.10">
    <property type="entry name" value="Zinc/RING finger domain, C3HC4 (zinc finger)"/>
    <property type="match status" value="1"/>
</dbReference>
<evidence type="ECO:0000313" key="9">
    <source>
        <dbReference type="Proteomes" id="UP000694851"/>
    </source>
</evidence>
<accession>A0A8B7QKS2</accession>
<dbReference type="Pfam" id="PF13445">
    <property type="entry name" value="zf-RING_UBOX"/>
    <property type="match status" value="1"/>
</dbReference>
<feature type="coiled-coil region" evidence="5">
    <location>
        <begin position="199"/>
        <end position="240"/>
    </location>
</feature>
<dbReference type="InterPro" id="IPR001841">
    <property type="entry name" value="Znf_RING"/>
</dbReference>
<keyword evidence="2 4" id="KW-0863">Zinc-finger</keyword>
<dbReference type="PANTHER" id="PTHR24103">
    <property type="entry name" value="E3 UBIQUITIN-PROTEIN LIGASE TRIM"/>
    <property type="match status" value="1"/>
</dbReference>
<dbReference type="PROSITE" id="PS50188">
    <property type="entry name" value="B302_SPRY"/>
    <property type="match status" value="1"/>
</dbReference>
<dbReference type="FunFam" id="2.60.120.920:FF:000004">
    <property type="entry name" value="Butyrophilin subfamily 1 member A1"/>
    <property type="match status" value="1"/>
</dbReference>
<dbReference type="InterPro" id="IPR027370">
    <property type="entry name" value="Znf-RING_euk"/>
</dbReference>
<dbReference type="InterPro" id="IPR006574">
    <property type="entry name" value="PRY"/>
</dbReference>
<dbReference type="Proteomes" id="UP000694851">
    <property type="component" value="Unplaced"/>
</dbReference>
<dbReference type="SUPFAM" id="SSF57845">
    <property type="entry name" value="B-box zinc-binding domain"/>
    <property type="match status" value="1"/>
</dbReference>
<dbReference type="InterPro" id="IPR017907">
    <property type="entry name" value="Znf_RING_CS"/>
</dbReference>